<dbReference type="Proteomes" id="UP001500037">
    <property type="component" value="Unassembled WGS sequence"/>
</dbReference>
<comment type="caution">
    <text evidence="1">The sequence shown here is derived from an EMBL/GenBank/DDBJ whole genome shotgun (WGS) entry which is preliminary data.</text>
</comment>
<accession>A0ABN1VPM8</accession>
<protein>
    <submittedName>
        <fullName evidence="1">Uncharacterized protein</fullName>
    </submittedName>
</protein>
<proteinExistence type="predicted"/>
<keyword evidence="2" id="KW-1185">Reference proteome</keyword>
<dbReference type="EMBL" id="BAAALF010000006">
    <property type="protein sequence ID" value="GAA1219002.1"/>
    <property type="molecule type" value="Genomic_DNA"/>
</dbReference>
<gene>
    <name evidence="1" type="ORF">GCM10009665_06280</name>
</gene>
<organism evidence="1 2">
    <name type="scientific">Kitasatospora nipponensis</name>
    <dbReference type="NCBI Taxonomy" id="258049"/>
    <lineage>
        <taxon>Bacteria</taxon>
        <taxon>Bacillati</taxon>
        <taxon>Actinomycetota</taxon>
        <taxon>Actinomycetes</taxon>
        <taxon>Kitasatosporales</taxon>
        <taxon>Streptomycetaceae</taxon>
        <taxon>Kitasatospora</taxon>
    </lineage>
</organism>
<name>A0ABN1VPM8_9ACTN</name>
<evidence type="ECO:0000313" key="1">
    <source>
        <dbReference type="EMBL" id="GAA1219002.1"/>
    </source>
</evidence>
<evidence type="ECO:0000313" key="2">
    <source>
        <dbReference type="Proteomes" id="UP001500037"/>
    </source>
</evidence>
<reference evidence="1 2" key="1">
    <citation type="journal article" date="2019" name="Int. J. Syst. Evol. Microbiol.">
        <title>The Global Catalogue of Microorganisms (GCM) 10K type strain sequencing project: providing services to taxonomists for standard genome sequencing and annotation.</title>
        <authorList>
            <consortium name="The Broad Institute Genomics Platform"/>
            <consortium name="The Broad Institute Genome Sequencing Center for Infectious Disease"/>
            <person name="Wu L."/>
            <person name="Ma J."/>
        </authorList>
    </citation>
    <scope>NUCLEOTIDE SEQUENCE [LARGE SCALE GENOMIC DNA]</scope>
    <source>
        <strain evidence="1 2">JCM 13004</strain>
    </source>
</reference>
<dbReference type="RefSeq" id="WP_344438801.1">
    <property type="nucleotide sequence ID" value="NZ_BAAALF010000006.1"/>
</dbReference>
<sequence>MRLGHPPDCTCPIYTDSPGIARLNRQRTEALKEWPKRVIAPSRHAATHAAKDERTRCGFLILGTDVERPGCSTVSCTPCLAPNAAATAKVDGRRVGARRSAKLAPEYLSTWATIRQQRAFAAAVTDREPVAVARALRSLGLTTEHHALVLDLLDQLEKGG</sequence>